<reference evidence="3 4" key="1">
    <citation type="submission" date="2020-07" db="EMBL/GenBank/DDBJ databases">
        <title>Genomic analyses of the natural microbiome of Caenorhabditis elegans.</title>
        <authorList>
            <person name="Samuel B."/>
        </authorList>
    </citation>
    <scope>NUCLEOTIDE SEQUENCE [LARGE SCALE GENOMIC DNA]</scope>
    <source>
        <strain evidence="3 4">BIGb0408</strain>
    </source>
</reference>
<dbReference type="InterPro" id="IPR008638">
    <property type="entry name" value="FhaB/CdiA-like_TPS"/>
</dbReference>
<accession>A0A7Y9XQQ0</accession>
<gene>
    <name evidence="3" type="ORF">FHR27_004268</name>
</gene>
<dbReference type="NCBIfam" id="TIGR01731">
    <property type="entry name" value="fil_hemag_20aa"/>
    <property type="match status" value="11"/>
</dbReference>
<dbReference type="Pfam" id="PF05594">
    <property type="entry name" value="Fil_haemagg"/>
    <property type="match status" value="6"/>
</dbReference>
<feature type="signal peptide" evidence="1">
    <location>
        <begin position="1"/>
        <end position="28"/>
    </location>
</feature>
<evidence type="ECO:0000256" key="1">
    <source>
        <dbReference type="SAM" id="SignalP"/>
    </source>
</evidence>
<dbReference type="EMBL" id="JACBYV010000001">
    <property type="protein sequence ID" value="NYH75658.1"/>
    <property type="molecule type" value="Genomic_DNA"/>
</dbReference>
<dbReference type="Pfam" id="PF13332">
    <property type="entry name" value="Fil_haemagg_2"/>
    <property type="match status" value="3"/>
</dbReference>
<dbReference type="NCBIfam" id="TIGR01901">
    <property type="entry name" value="adhes_NPXG"/>
    <property type="match status" value="1"/>
</dbReference>
<feature type="chain" id="PRO_5031449652" evidence="1">
    <location>
        <begin position="29"/>
        <end position="2207"/>
    </location>
</feature>
<sequence length="2207" mass="227800">MDVRSPLNRAIARVLIGVMLFDPLTSLAADLAVDGAAGGNTSVGQAGNGVPVVNIATPNGSGLSHNKFTEYNVDPQGLILNNGAQALIQSQLGGYISGNPNLKGGAANVILNEVTGSNRSQLKGYTEVAGQGAHVIVANPHGITCDGCGFINTPRATLSTGAPVVENGQLRSFDVNGGDIAIEGAGLNASNVDQFDLITRSARINAEIHANRLNIVAGRNDVDAATLQATAKADDGTDKPQVAIDSTALGGMYAGAIRLVGTEAGVGVKLAGDMAASAGDIQIDANGQLSMNRSAARGDTTLVAEQVDLEGDTYAGGNARVEAKQVAVRESLAAGGQVAVQAEQLNNAGSLEAGVRADGSANSAGHLQLAGGSVRNAGQLTSHGTLNADLQKLDNQGGKIAAAGSATLEAEALDNRDGQILAQGNLTLDNRTLDNREGSALAGQALAIEAEAVDNRAGTLAAGAAIQARVATALNNSGGLVEAGSHLDIEADSLSNTGGRLRALGSTGESRFDIGTRLNNDDGLLEVGNATLTFDTPALSNQGGVVRHLGTSGLGLDMALLGQAGGEFITNSAVSLSAEEWTNTSLLQAASLTLDIDRLTQTASGGLLAVNSLSTSGDSWINDGRIETNGNLDLRLSGSYRGNGSLLALGNLDLQADAIALGADAQLRSGGYGRLSALGELVSQGRMTAGAWLSIAAQDLDNRGTLGAGGDLLLQANRIRNDGGLVFSGGNMQVLTDSLVNRNAALYSLGNLSIAKDAQGGLASLIENRSGSFDSAGDMSLRAAMIANVRDELQTEQGKYDAVFTELACRGPYNPGGDCELGSNGRKVGVWQLTEYDRLIVTADSGASHITAGGSLNVLGDSLTNSSSTIASAGDLQMQLGSLDNIGLETGEVHTTRVLVSGRKPSYYYYRGLVENFNANHAGSRNLGSLEANLNRVIGAMEREYLPANTVERVNVDGQTYAAVIQSGGDVRVSAADGFDSSVIRPSYAYLGGGTRVDTTAPGSDIATAITLNPQLPADLAQQAVDPLGLPGFALPTGSNGLFSLNTSPDHPYLIETDPEFAELGNFLNSSYLLDQLDYNPDNVQKLLGDGLYEQRLIREAVLARTGQRFIAGLSSDEAQFRYLMDNAIASQQALQLSVGVGLSAEQVAALTHDIVWMEEREVNGQKVLAPVVYLAQAEGRLAANGALVQGRDLTLISGGDLNNAGTLRATANLGIQADSIGNSGLMQANQRLQLLATDSIRNVQGGIINGRDVSLQAGNDILNERSVATHQSGSGPAYQHQRQMADSAARIEAEGDLSMVAGRDLLNAGGALSAAGNAALQAGQDLLLASQQTDNSTSRYYDARNYSNRQQIDQYGSDVQVGGDLQAVAARDMAIVGSKVAAQGDMALQAGGSMTIASAANEYHFDAKRRGGGKKVEAVQDSVTQIASELSAGGDFRAVSGEDMNLSASRIDAGGSAYLYSGGQLNLLAAQNSDYSLYDKQSKGSFGAKATRRDEVTTIRNIGTEITTGRELTLASAGDQLYQRARLDSGADLTLESGGGITFEAVKDLDQESHEKSSNSLVWTSAKGKGTTDETLLQTQMIAQGEIAIKAVEGLNIDIKDVDQQTVTQTIDAMVEADPQLAWLKAAEQRGDVDWHRVKEIHDSFKYSHSGLGGAAAIVIAIIVAYFTAGAASGLVASAGSAAGATTAVGTGGALAAGTGASLAGAGWANLAATAVLTGAAGNAAVSTINNRGNLSAVYKDITSSDAVKGYAVAGVTAGLTAGLYDGWTGTETANSSAGNAVGANTPLSNSGTVSVAGSGSGLGTWSGVGRFAANQALQNTTSAALSKLVGQDGSFSDALQSTLANTFMAAGFNWIGDNTAPGAKLELEDGSLAKAGLHAVMGGLTAEAMGGDFKTGALAAGVNELLVEKLDAQYQKMGVEDRKSLLVMNSQLVGVFTAGLQGGDEQSLQVASAVAGGATSYNYLEHEDVIAFTEDMASCGVDESCQQKKWEEEKYDDESLLNTDEALDTYGFMRAKEKQQKVVEGLDTLLATECVTATCESYKFALVERSLESYDHLNTVLDDWKPTVDRLSLASGAAAGRAIDPKMKAPGAAAPAELAQVQKAVDYLRVGSGTPKYTAIEFLPKATRNSAKQIEAGITQSSAIKVLESNGYRKTMSQDGSVTVLVNGKKTYRFYPSATSTGQPSASLHVEGVKRPLTKIRFSGE</sequence>
<dbReference type="SUPFAM" id="SSF51126">
    <property type="entry name" value="Pectin lyase-like"/>
    <property type="match status" value="1"/>
</dbReference>
<organism evidence="3 4">
    <name type="scientific">Phytopseudomonas flavescens</name>
    <dbReference type="NCBI Taxonomy" id="29435"/>
    <lineage>
        <taxon>Bacteria</taxon>
        <taxon>Pseudomonadati</taxon>
        <taxon>Pseudomonadota</taxon>
        <taxon>Gammaproteobacteria</taxon>
        <taxon>Pseudomonadales</taxon>
        <taxon>Pseudomonadaceae</taxon>
        <taxon>Phytopseudomonas</taxon>
    </lineage>
</organism>
<keyword evidence="4" id="KW-1185">Reference proteome</keyword>
<dbReference type="Pfam" id="PF04830">
    <property type="entry name" value="DUF637"/>
    <property type="match status" value="1"/>
</dbReference>
<dbReference type="RefSeq" id="WP_179539500.1">
    <property type="nucleotide sequence ID" value="NZ_JACBYV010000001.1"/>
</dbReference>
<dbReference type="GO" id="GO:0003824">
    <property type="term" value="F:catalytic activity"/>
    <property type="evidence" value="ECO:0007669"/>
    <property type="project" value="UniProtKB-ARBA"/>
</dbReference>
<protein>
    <submittedName>
        <fullName evidence="3">Filamentous hemagglutinin</fullName>
    </submittedName>
</protein>
<dbReference type="Pfam" id="PF05860">
    <property type="entry name" value="TPS"/>
    <property type="match status" value="1"/>
</dbReference>
<keyword evidence="1" id="KW-0732">Signal</keyword>
<dbReference type="SMART" id="SM00912">
    <property type="entry name" value="Haemagg_act"/>
    <property type="match status" value="1"/>
</dbReference>
<dbReference type="Proteomes" id="UP000578688">
    <property type="component" value="Unassembled WGS sequence"/>
</dbReference>
<feature type="domain" description="Filamentous haemagglutinin FhaB/tRNA nuclease CdiA-like TPS" evidence="2">
    <location>
        <begin position="47"/>
        <end position="168"/>
    </location>
</feature>
<dbReference type="InterPro" id="IPR008619">
    <property type="entry name" value="Filamentous_hemagglutn_rpt"/>
</dbReference>
<dbReference type="InterPro" id="IPR010069">
    <property type="entry name" value="CdiA_FHA1_rpt"/>
</dbReference>
<evidence type="ECO:0000313" key="3">
    <source>
        <dbReference type="EMBL" id="NYH75658.1"/>
    </source>
</evidence>
<evidence type="ECO:0000313" key="4">
    <source>
        <dbReference type="Proteomes" id="UP000578688"/>
    </source>
</evidence>
<evidence type="ECO:0000259" key="2">
    <source>
        <dbReference type="SMART" id="SM00912"/>
    </source>
</evidence>
<comment type="caution">
    <text evidence="3">The sequence shown here is derived from an EMBL/GenBank/DDBJ whole genome shotgun (WGS) entry which is preliminary data.</text>
</comment>
<dbReference type="InterPro" id="IPR012334">
    <property type="entry name" value="Pectin_lyas_fold"/>
</dbReference>
<dbReference type="InterPro" id="IPR011050">
    <property type="entry name" value="Pectin_lyase_fold/virulence"/>
</dbReference>
<dbReference type="InterPro" id="IPR025157">
    <property type="entry name" value="Hemagglutinin_rpt"/>
</dbReference>
<dbReference type="InterPro" id="IPR006915">
    <property type="entry name" value="DUF637_hemagglutn_put"/>
</dbReference>
<name>A0A7Y9XQQ0_9GAMM</name>
<proteinExistence type="predicted"/>
<dbReference type="Gene3D" id="2.160.20.10">
    <property type="entry name" value="Single-stranded right-handed beta-helix, Pectin lyase-like"/>
    <property type="match status" value="1"/>
</dbReference>